<dbReference type="PANTHER" id="PTHR48098:SF1">
    <property type="entry name" value="DIACYLGLYCEROL ACYLTRANSFERASE_MYCOLYLTRANSFERASE AG85A"/>
    <property type="match status" value="1"/>
</dbReference>
<accession>A0ABN2SL31</accession>
<dbReference type="Pfam" id="PF00756">
    <property type="entry name" value="Esterase"/>
    <property type="match status" value="1"/>
</dbReference>
<dbReference type="InterPro" id="IPR050583">
    <property type="entry name" value="Mycobacterial_A85_antigen"/>
</dbReference>
<dbReference type="PANTHER" id="PTHR48098">
    <property type="entry name" value="ENTEROCHELIN ESTERASE-RELATED"/>
    <property type="match status" value="1"/>
</dbReference>
<dbReference type="InterPro" id="IPR000801">
    <property type="entry name" value="Esterase-like"/>
</dbReference>
<gene>
    <name evidence="3" type="ORF">GCM10009838_59230</name>
</gene>
<evidence type="ECO:0000313" key="3">
    <source>
        <dbReference type="EMBL" id="GAA1988531.1"/>
    </source>
</evidence>
<evidence type="ECO:0000256" key="2">
    <source>
        <dbReference type="SAM" id="Phobius"/>
    </source>
</evidence>
<evidence type="ECO:0000313" key="4">
    <source>
        <dbReference type="Proteomes" id="UP001499854"/>
    </source>
</evidence>
<dbReference type="EMBL" id="BAAAQM010000040">
    <property type="protein sequence ID" value="GAA1988531.1"/>
    <property type="molecule type" value="Genomic_DNA"/>
</dbReference>
<evidence type="ECO:0008006" key="5">
    <source>
        <dbReference type="Google" id="ProtNLM"/>
    </source>
</evidence>
<keyword evidence="2" id="KW-1133">Transmembrane helix</keyword>
<organism evidence="3 4">
    <name type="scientific">Catenulispora subtropica</name>
    <dbReference type="NCBI Taxonomy" id="450798"/>
    <lineage>
        <taxon>Bacteria</taxon>
        <taxon>Bacillati</taxon>
        <taxon>Actinomycetota</taxon>
        <taxon>Actinomycetes</taxon>
        <taxon>Catenulisporales</taxon>
        <taxon>Catenulisporaceae</taxon>
        <taxon>Catenulispora</taxon>
    </lineage>
</organism>
<dbReference type="InterPro" id="IPR029058">
    <property type="entry name" value="AB_hydrolase_fold"/>
</dbReference>
<sequence length="405" mass="42527">MTLTGMPLLLLAVCIAVAAPVGTYVLWNRLRGPRPVRAAARFGLIGLCQATVLLLAGLLINNHFGLYASWNDLLGRDGGGAVALHQATRPLTDLNKGGPGGTTSQGQLPLGGSGQGAHAPRTGGSQQSVLPVPSGPKQSFVPGGHGTRVASFRGPLSGVGGTGGDVYVWLPPQYNDPAYANTRFPVVMLFPGTPGTAGAWFSVLGGGDELGNALARQQATPFVLVAVNVNQHGVNVNCSDIPGGTRMATYIAQDVRTMIEANFRVSTQRTGWGLMGFSDGGLCAGKLLLQYPQYFRSAVQMAGDSAPDSSQVVRAGQDFVDQNTTLWLLTHRHPGPDQPVSLLAAVSDQDPDSLPVAFQLQAAAPDIVSVSEHARGAHNTAVWRSWLPEMYAWLSQHLDRATPSS</sequence>
<dbReference type="Proteomes" id="UP001499854">
    <property type="component" value="Unassembled WGS sequence"/>
</dbReference>
<dbReference type="SUPFAM" id="SSF53474">
    <property type="entry name" value="alpha/beta-Hydrolases"/>
    <property type="match status" value="1"/>
</dbReference>
<comment type="caution">
    <text evidence="3">The sequence shown here is derived from an EMBL/GenBank/DDBJ whole genome shotgun (WGS) entry which is preliminary data.</text>
</comment>
<feature type="region of interest" description="Disordered" evidence="1">
    <location>
        <begin position="91"/>
        <end position="146"/>
    </location>
</feature>
<keyword evidence="4" id="KW-1185">Reference proteome</keyword>
<feature type="transmembrane region" description="Helical" evidence="2">
    <location>
        <begin position="39"/>
        <end position="60"/>
    </location>
</feature>
<protein>
    <recommendedName>
        <fullName evidence="5">Esterase</fullName>
    </recommendedName>
</protein>
<proteinExistence type="predicted"/>
<keyword evidence="2" id="KW-0472">Membrane</keyword>
<name>A0ABN2SL31_9ACTN</name>
<feature type="transmembrane region" description="Helical" evidence="2">
    <location>
        <begin position="6"/>
        <end position="27"/>
    </location>
</feature>
<dbReference type="Gene3D" id="3.40.50.1820">
    <property type="entry name" value="alpha/beta hydrolase"/>
    <property type="match status" value="1"/>
</dbReference>
<dbReference type="RefSeq" id="WP_344660431.1">
    <property type="nucleotide sequence ID" value="NZ_BAAAQM010000040.1"/>
</dbReference>
<evidence type="ECO:0000256" key="1">
    <source>
        <dbReference type="SAM" id="MobiDB-lite"/>
    </source>
</evidence>
<feature type="compositionally biased region" description="Gly residues" evidence="1">
    <location>
        <begin position="97"/>
        <end position="115"/>
    </location>
</feature>
<reference evidence="3 4" key="1">
    <citation type="journal article" date="2019" name="Int. J. Syst. Evol. Microbiol.">
        <title>The Global Catalogue of Microorganisms (GCM) 10K type strain sequencing project: providing services to taxonomists for standard genome sequencing and annotation.</title>
        <authorList>
            <consortium name="The Broad Institute Genomics Platform"/>
            <consortium name="The Broad Institute Genome Sequencing Center for Infectious Disease"/>
            <person name="Wu L."/>
            <person name="Ma J."/>
        </authorList>
    </citation>
    <scope>NUCLEOTIDE SEQUENCE [LARGE SCALE GENOMIC DNA]</scope>
    <source>
        <strain evidence="3 4">JCM 16013</strain>
    </source>
</reference>
<keyword evidence="2" id="KW-0812">Transmembrane</keyword>